<feature type="region of interest" description="Disordered" evidence="1">
    <location>
        <begin position="41"/>
        <end position="92"/>
    </location>
</feature>
<dbReference type="AlphaFoldDB" id="A0A9E7FN04"/>
<proteinExistence type="predicted"/>
<dbReference type="Proteomes" id="UP001055439">
    <property type="component" value="Chromosome 4"/>
</dbReference>
<sequence>MELLCYPPREIKPVGCRLYLLPPLSLSLYLPRNSIVSPAIFRPGSSLRRRLPPPPPTHDYDDSAPSRPGGRGDAGPAPRVHRGTPAHGSYTE</sequence>
<keyword evidence="3" id="KW-1185">Reference proteome</keyword>
<evidence type="ECO:0000256" key="1">
    <source>
        <dbReference type="SAM" id="MobiDB-lite"/>
    </source>
</evidence>
<name>A0A9E7FN04_9LILI</name>
<evidence type="ECO:0000313" key="3">
    <source>
        <dbReference type="Proteomes" id="UP001055439"/>
    </source>
</evidence>
<accession>A0A9E7FN04</accession>
<dbReference type="EMBL" id="CP097506">
    <property type="protein sequence ID" value="URD98825.1"/>
    <property type="molecule type" value="Genomic_DNA"/>
</dbReference>
<evidence type="ECO:0000313" key="2">
    <source>
        <dbReference type="EMBL" id="URD98825.1"/>
    </source>
</evidence>
<organism evidence="2 3">
    <name type="scientific">Musa troglodytarum</name>
    <name type="common">fe'i banana</name>
    <dbReference type="NCBI Taxonomy" id="320322"/>
    <lineage>
        <taxon>Eukaryota</taxon>
        <taxon>Viridiplantae</taxon>
        <taxon>Streptophyta</taxon>
        <taxon>Embryophyta</taxon>
        <taxon>Tracheophyta</taxon>
        <taxon>Spermatophyta</taxon>
        <taxon>Magnoliopsida</taxon>
        <taxon>Liliopsida</taxon>
        <taxon>Zingiberales</taxon>
        <taxon>Musaceae</taxon>
        <taxon>Musa</taxon>
    </lineage>
</organism>
<gene>
    <name evidence="2" type="ORF">MUK42_28999</name>
</gene>
<reference evidence="2" key="1">
    <citation type="submission" date="2022-05" db="EMBL/GenBank/DDBJ databases">
        <title>The Musa troglodytarum L. genome provides insights into the mechanism of non-climacteric behaviour and enrichment of carotenoids.</title>
        <authorList>
            <person name="Wang J."/>
        </authorList>
    </citation>
    <scope>NUCLEOTIDE SEQUENCE</scope>
    <source>
        <tissue evidence="2">Leaf</tissue>
    </source>
</reference>
<protein>
    <submittedName>
        <fullName evidence="2">Uncharacterized protein</fullName>
    </submittedName>
</protein>